<dbReference type="EMBL" id="RQZF01000004">
    <property type="protein sequence ID" value="RRC95437.1"/>
    <property type="molecule type" value="Genomic_DNA"/>
</dbReference>
<evidence type="ECO:0000313" key="2">
    <source>
        <dbReference type="Proteomes" id="UP000280444"/>
    </source>
</evidence>
<reference evidence="1 2" key="1">
    <citation type="submission" date="2018-11" db="EMBL/GenBank/DDBJ databases">
        <title>Genomes From Bacteria Associated with the Canine Oral Cavity: a Test Case for Automated Genome-Based Taxonomic Assignment.</title>
        <authorList>
            <person name="Coil D.A."/>
            <person name="Jospin G."/>
            <person name="Darling A.E."/>
            <person name="Wallis C."/>
            <person name="Davis I.J."/>
            <person name="Harris S."/>
            <person name="Eisen J.A."/>
            <person name="Holcombe L.J."/>
            <person name="O'Flynn C."/>
        </authorList>
    </citation>
    <scope>NUCLEOTIDE SEQUENCE [LARGE SCALE GENOMIC DNA]</scope>
    <source>
        <strain evidence="1 2">OH770</strain>
    </source>
</reference>
<keyword evidence="2" id="KW-1185">Reference proteome</keyword>
<comment type="caution">
    <text evidence="1">The sequence shown here is derived from an EMBL/GenBank/DDBJ whole genome shotgun (WGS) entry which is preliminary data.</text>
</comment>
<dbReference type="AlphaFoldDB" id="A0A3P1SEN2"/>
<proteinExistence type="predicted"/>
<dbReference type="OrthoDB" id="3577648at2"/>
<accession>A0A3P1SEN2</accession>
<evidence type="ECO:0000313" key="1">
    <source>
        <dbReference type="EMBL" id="RRC95437.1"/>
    </source>
</evidence>
<protein>
    <submittedName>
        <fullName evidence="1">Toxin</fullName>
    </submittedName>
</protein>
<name>A0A3P1SEN2_9ACTO</name>
<dbReference type="Proteomes" id="UP000280444">
    <property type="component" value="Unassembled WGS sequence"/>
</dbReference>
<sequence length="83" mass="9559">MSPHESARKHQNAHRITDADILYAAAWAQWIEPLDDEHPQRELRLGFDPQGQLSELVVLIFDSGNELVIHAMKARPQYFDLLP</sequence>
<gene>
    <name evidence="1" type="ORF">EII11_05870</name>
</gene>
<organism evidence="1 2">
    <name type="scientific">Schaalia canis</name>
    <dbReference type="NCBI Taxonomy" id="100469"/>
    <lineage>
        <taxon>Bacteria</taxon>
        <taxon>Bacillati</taxon>
        <taxon>Actinomycetota</taxon>
        <taxon>Actinomycetes</taxon>
        <taxon>Actinomycetales</taxon>
        <taxon>Actinomycetaceae</taxon>
        <taxon>Schaalia</taxon>
    </lineage>
</organism>